<reference evidence="2 3" key="1">
    <citation type="submission" date="2019-10" db="EMBL/GenBank/DDBJ databases">
        <authorList>
            <person name="Dong K."/>
        </authorList>
    </citation>
    <scope>NUCLEOTIDE SEQUENCE [LARGE SCALE GENOMIC DNA]</scope>
    <source>
        <strain evidence="2 3">DSM 28960</strain>
    </source>
</reference>
<keyword evidence="1" id="KW-1133">Transmembrane helix</keyword>
<dbReference type="Proteomes" id="UP000439550">
    <property type="component" value="Unassembled WGS sequence"/>
</dbReference>
<keyword evidence="1" id="KW-0472">Membrane</keyword>
<keyword evidence="1" id="KW-0812">Transmembrane</keyword>
<dbReference type="AlphaFoldDB" id="A0A7X2CZV0"/>
<protein>
    <submittedName>
        <fullName evidence="2">Uncharacterized protein</fullName>
    </submittedName>
</protein>
<dbReference type="OrthoDB" id="2243620at2"/>
<organism evidence="2 3">
    <name type="scientific">Lactococcus hircilactis</name>
    <dbReference type="NCBI Taxonomy" id="1494462"/>
    <lineage>
        <taxon>Bacteria</taxon>
        <taxon>Bacillati</taxon>
        <taxon>Bacillota</taxon>
        <taxon>Bacilli</taxon>
        <taxon>Lactobacillales</taxon>
        <taxon>Streptococcaceae</taxon>
        <taxon>Lactococcus</taxon>
    </lineage>
</organism>
<dbReference type="EMBL" id="WITJ01000002">
    <property type="protein sequence ID" value="MQW38601.1"/>
    <property type="molecule type" value="Genomic_DNA"/>
</dbReference>
<sequence>MPKKEKNKGKESLVFKEFSFLMTVLLWGILIFFKPQIPPLLQVILFIALIILTIFSVISVNKAFFRVKK</sequence>
<name>A0A7X2CZV0_9LACT</name>
<comment type="caution">
    <text evidence="2">The sequence shown here is derived from an EMBL/GenBank/DDBJ whole genome shotgun (WGS) entry which is preliminary data.</text>
</comment>
<keyword evidence="3" id="KW-1185">Reference proteome</keyword>
<feature type="transmembrane region" description="Helical" evidence="1">
    <location>
        <begin position="12"/>
        <end position="33"/>
    </location>
</feature>
<accession>A0A7X2CZV0</accession>
<dbReference type="RefSeq" id="WP_153494906.1">
    <property type="nucleotide sequence ID" value="NZ_CAXYUY010000014.1"/>
</dbReference>
<evidence type="ECO:0000313" key="2">
    <source>
        <dbReference type="EMBL" id="MQW38601.1"/>
    </source>
</evidence>
<gene>
    <name evidence="2" type="ORF">GHI93_01385</name>
</gene>
<evidence type="ECO:0000313" key="3">
    <source>
        <dbReference type="Proteomes" id="UP000439550"/>
    </source>
</evidence>
<proteinExistence type="predicted"/>
<evidence type="ECO:0000256" key="1">
    <source>
        <dbReference type="SAM" id="Phobius"/>
    </source>
</evidence>
<feature type="transmembrane region" description="Helical" evidence="1">
    <location>
        <begin position="39"/>
        <end position="60"/>
    </location>
</feature>